<feature type="domain" description="HTH hxlR-type" evidence="4">
    <location>
        <begin position="11"/>
        <end position="108"/>
    </location>
</feature>
<proteinExistence type="predicted"/>
<dbReference type="EMBL" id="JBHSKP010000001">
    <property type="protein sequence ID" value="MFC5150181.1"/>
    <property type="molecule type" value="Genomic_DNA"/>
</dbReference>
<reference evidence="6" key="1">
    <citation type="journal article" date="2019" name="Int. J. Syst. Evol. Microbiol.">
        <title>The Global Catalogue of Microorganisms (GCM) 10K type strain sequencing project: providing services to taxonomists for standard genome sequencing and annotation.</title>
        <authorList>
            <consortium name="The Broad Institute Genomics Platform"/>
            <consortium name="The Broad Institute Genome Sequencing Center for Infectious Disease"/>
            <person name="Wu L."/>
            <person name="Ma J."/>
        </authorList>
    </citation>
    <scope>NUCLEOTIDE SEQUENCE [LARGE SCALE GENOMIC DNA]</scope>
    <source>
        <strain evidence="6">PCU 266</strain>
    </source>
</reference>
<keyword evidence="6" id="KW-1185">Reference proteome</keyword>
<dbReference type="PANTHER" id="PTHR33204:SF18">
    <property type="entry name" value="TRANSCRIPTIONAL REGULATORY PROTEIN"/>
    <property type="match status" value="1"/>
</dbReference>
<dbReference type="PROSITE" id="PS51118">
    <property type="entry name" value="HTH_HXLR"/>
    <property type="match status" value="1"/>
</dbReference>
<evidence type="ECO:0000256" key="3">
    <source>
        <dbReference type="ARBA" id="ARBA00023163"/>
    </source>
</evidence>
<dbReference type="InterPro" id="IPR036388">
    <property type="entry name" value="WH-like_DNA-bd_sf"/>
</dbReference>
<dbReference type="SUPFAM" id="SSF46785">
    <property type="entry name" value="Winged helix' DNA-binding domain"/>
    <property type="match status" value="1"/>
</dbReference>
<evidence type="ECO:0000256" key="2">
    <source>
        <dbReference type="ARBA" id="ARBA00023125"/>
    </source>
</evidence>
<dbReference type="Pfam" id="PF01638">
    <property type="entry name" value="HxlR"/>
    <property type="match status" value="1"/>
</dbReference>
<dbReference type="PANTHER" id="PTHR33204">
    <property type="entry name" value="TRANSCRIPTIONAL REGULATOR, MARR FAMILY"/>
    <property type="match status" value="1"/>
</dbReference>
<dbReference type="Gene3D" id="1.10.10.10">
    <property type="entry name" value="Winged helix-like DNA-binding domain superfamily/Winged helix DNA-binding domain"/>
    <property type="match status" value="1"/>
</dbReference>
<dbReference type="Proteomes" id="UP001596160">
    <property type="component" value="Unassembled WGS sequence"/>
</dbReference>
<keyword evidence="3" id="KW-0804">Transcription</keyword>
<gene>
    <name evidence="5" type="ORF">ACFPRH_00370</name>
</gene>
<keyword evidence="1" id="KW-0805">Transcription regulation</keyword>
<protein>
    <submittedName>
        <fullName evidence="5">Winged helix-turn-helix transcriptional regulator</fullName>
    </submittedName>
</protein>
<keyword evidence="2" id="KW-0238">DNA-binding</keyword>
<dbReference type="InterPro" id="IPR036390">
    <property type="entry name" value="WH_DNA-bd_sf"/>
</dbReference>
<accession>A0ABW0AAY6</accession>
<dbReference type="InterPro" id="IPR002577">
    <property type="entry name" value="HTH_HxlR"/>
</dbReference>
<comment type="caution">
    <text evidence="5">The sequence shown here is derived from an EMBL/GenBank/DDBJ whole genome shotgun (WGS) entry which is preliminary data.</text>
</comment>
<evidence type="ECO:0000259" key="4">
    <source>
        <dbReference type="PROSITE" id="PS51118"/>
    </source>
</evidence>
<dbReference type="RefSeq" id="WP_344472700.1">
    <property type="nucleotide sequence ID" value="NZ_BAAASB010000002.1"/>
</dbReference>
<sequence length="147" mass="16941">MLRRTYDGQDCSLARTLEVVGERWTLLIIRSALLGATRFDGFLDHLEIARTVLTNRLGRLVEHGVMERVPYQERPPRYEYRLTLMGRDLARAVLVLMQWGDRHLPSEHGPRRRAEHHGCEGPVVVLPHCATCDTPIPDDEVQVRPLR</sequence>
<organism evidence="5 6">
    <name type="scientific">Streptomyces amakusaensis</name>
    <dbReference type="NCBI Taxonomy" id="67271"/>
    <lineage>
        <taxon>Bacteria</taxon>
        <taxon>Bacillati</taxon>
        <taxon>Actinomycetota</taxon>
        <taxon>Actinomycetes</taxon>
        <taxon>Kitasatosporales</taxon>
        <taxon>Streptomycetaceae</taxon>
        <taxon>Streptomyces</taxon>
    </lineage>
</organism>
<evidence type="ECO:0000313" key="6">
    <source>
        <dbReference type="Proteomes" id="UP001596160"/>
    </source>
</evidence>
<evidence type="ECO:0000256" key="1">
    <source>
        <dbReference type="ARBA" id="ARBA00023015"/>
    </source>
</evidence>
<evidence type="ECO:0000313" key="5">
    <source>
        <dbReference type="EMBL" id="MFC5150181.1"/>
    </source>
</evidence>
<name>A0ABW0AAY6_9ACTN</name>